<gene>
    <name evidence="2" type="ORF">OSB04_001780</name>
</gene>
<dbReference type="Proteomes" id="UP001172457">
    <property type="component" value="Chromosome 1"/>
</dbReference>
<sequence length="162" mass="17850">MTCLRDFFLGSILMSPTLFSRFQKGIEVTKQGTTAAYFRAHRRLNRATIAIRKESGGHFPYIQEFASPPQFTTSASGQSNTDSHTRTSDTKTKASCGGHKKVCLAHCMVFWKGAHAMLRLILANCDCKKSVPDKFSGHNCCVCLDLNLGQTGYSTTSQGLNF</sequence>
<comment type="caution">
    <text evidence="2">The sequence shown here is derived from an EMBL/GenBank/DDBJ whole genome shotgun (WGS) entry which is preliminary data.</text>
</comment>
<protein>
    <submittedName>
        <fullName evidence="2">Uncharacterized protein</fullName>
    </submittedName>
</protein>
<feature type="compositionally biased region" description="Polar residues" evidence="1">
    <location>
        <begin position="71"/>
        <end position="82"/>
    </location>
</feature>
<name>A0AA38TS02_9ASTR</name>
<evidence type="ECO:0000313" key="2">
    <source>
        <dbReference type="EMBL" id="KAJ9565814.1"/>
    </source>
</evidence>
<evidence type="ECO:0000256" key="1">
    <source>
        <dbReference type="SAM" id="MobiDB-lite"/>
    </source>
</evidence>
<evidence type="ECO:0000313" key="3">
    <source>
        <dbReference type="Proteomes" id="UP001172457"/>
    </source>
</evidence>
<organism evidence="2 3">
    <name type="scientific">Centaurea solstitialis</name>
    <name type="common">yellow star-thistle</name>
    <dbReference type="NCBI Taxonomy" id="347529"/>
    <lineage>
        <taxon>Eukaryota</taxon>
        <taxon>Viridiplantae</taxon>
        <taxon>Streptophyta</taxon>
        <taxon>Embryophyta</taxon>
        <taxon>Tracheophyta</taxon>
        <taxon>Spermatophyta</taxon>
        <taxon>Magnoliopsida</taxon>
        <taxon>eudicotyledons</taxon>
        <taxon>Gunneridae</taxon>
        <taxon>Pentapetalae</taxon>
        <taxon>asterids</taxon>
        <taxon>campanulids</taxon>
        <taxon>Asterales</taxon>
        <taxon>Asteraceae</taxon>
        <taxon>Carduoideae</taxon>
        <taxon>Cardueae</taxon>
        <taxon>Centaureinae</taxon>
        <taxon>Centaurea</taxon>
    </lineage>
</organism>
<reference evidence="2" key="1">
    <citation type="submission" date="2023-03" db="EMBL/GenBank/DDBJ databases">
        <title>Chromosome-scale reference genome and RAD-based genetic map of yellow starthistle (Centaurea solstitialis) reveal putative structural variation and QTLs associated with invader traits.</title>
        <authorList>
            <person name="Reatini B."/>
            <person name="Cang F.A."/>
            <person name="Jiang Q."/>
            <person name="Mckibben M.T.W."/>
            <person name="Barker M.S."/>
            <person name="Rieseberg L.H."/>
            <person name="Dlugosch K.M."/>
        </authorList>
    </citation>
    <scope>NUCLEOTIDE SEQUENCE</scope>
    <source>
        <strain evidence="2">CAN-66</strain>
        <tissue evidence="2">Leaf</tissue>
    </source>
</reference>
<dbReference type="EMBL" id="JARYMX010000001">
    <property type="protein sequence ID" value="KAJ9565814.1"/>
    <property type="molecule type" value="Genomic_DNA"/>
</dbReference>
<feature type="region of interest" description="Disordered" evidence="1">
    <location>
        <begin position="71"/>
        <end position="96"/>
    </location>
</feature>
<proteinExistence type="predicted"/>
<dbReference type="AlphaFoldDB" id="A0AA38TS02"/>
<keyword evidence="3" id="KW-1185">Reference proteome</keyword>
<accession>A0AA38TS02</accession>
<feature type="compositionally biased region" description="Basic and acidic residues" evidence="1">
    <location>
        <begin position="83"/>
        <end position="92"/>
    </location>
</feature>